<dbReference type="AlphaFoldDB" id="R7TSG7"/>
<dbReference type="FunFam" id="1.10.720.30:FF:000003">
    <property type="entry name" value="Mesencephalic astrocyte-derived neurotrophic factor"/>
    <property type="match status" value="1"/>
</dbReference>
<feature type="chain" id="PRO_5008787303" description="Mesencephalic astrocyte-derived neurotrophic factor homolog" evidence="8">
    <location>
        <begin position="26"/>
        <end position="187"/>
    </location>
</feature>
<dbReference type="Proteomes" id="UP000014760">
    <property type="component" value="Unassembled WGS sequence"/>
</dbReference>
<dbReference type="Gene3D" id="1.10.720.30">
    <property type="entry name" value="SAP domain"/>
    <property type="match status" value="1"/>
</dbReference>
<evidence type="ECO:0000256" key="6">
    <source>
        <dbReference type="ARBA" id="ARBA00023157"/>
    </source>
</evidence>
<dbReference type="GO" id="GO:0031175">
    <property type="term" value="P:neuron projection development"/>
    <property type="evidence" value="ECO:0007669"/>
    <property type="project" value="TreeGrafter"/>
</dbReference>
<comment type="similarity">
    <text evidence="2">Belongs to the ARMET family.</text>
</comment>
<dbReference type="EnsemblMetazoa" id="CapteT227190">
    <property type="protein sequence ID" value="CapteP227190"/>
    <property type="gene ID" value="CapteG227190"/>
</dbReference>
<evidence type="ECO:0000313" key="12">
    <source>
        <dbReference type="EnsemblMetazoa" id="CapteP227190"/>
    </source>
</evidence>
<feature type="domain" description="ARMET C-terminal" evidence="9">
    <location>
        <begin position="134"/>
        <end position="176"/>
    </location>
</feature>
<keyword evidence="4" id="KW-0964">Secreted</keyword>
<dbReference type="FunFam" id="1.10.225.10:FF:000003">
    <property type="entry name" value="Mesencephalic astrocyte-derived neurotrophic factor"/>
    <property type="match status" value="1"/>
</dbReference>
<dbReference type="GO" id="GO:0005783">
    <property type="term" value="C:endoplasmic reticulum"/>
    <property type="evidence" value="ECO:0007669"/>
    <property type="project" value="TreeGrafter"/>
</dbReference>
<comment type="subcellular location">
    <subcellularLocation>
        <location evidence="1">Secreted</location>
    </subcellularLocation>
</comment>
<evidence type="ECO:0000313" key="13">
    <source>
        <dbReference type="Proteomes" id="UP000014760"/>
    </source>
</evidence>
<accession>R7TSG7</accession>
<dbReference type="GO" id="GO:0071542">
    <property type="term" value="P:dopaminergic neuron differentiation"/>
    <property type="evidence" value="ECO:0007669"/>
    <property type="project" value="TreeGrafter"/>
</dbReference>
<dbReference type="EMBL" id="AMQN01011283">
    <property type="status" value="NOT_ANNOTATED_CDS"/>
    <property type="molecule type" value="Genomic_DNA"/>
</dbReference>
<evidence type="ECO:0000259" key="10">
    <source>
        <dbReference type="Pfam" id="PF20145"/>
    </source>
</evidence>
<dbReference type="OrthoDB" id="5597848at2759"/>
<gene>
    <name evidence="11" type="ORF">CAPTEDRAFT_227190</name>
</gene>
<dbReference type="InterPro" id="IPR036361">
    <property type="entry name" value="SAP_dom_sf"/>
</dbReference>
<evidence type="ECO:0000256" key="5">
    <source>
        <dbReference type="ARBA" id="ARBA00022729"/>
    </source>
</evidence>
<dbReference type="Gene3D" id="1.10.225.10">
    <property type="entry name" value="Saposin-like"/>
    <property type="match status" value="1"/>
</dbReference>
<keyword evidence="6" id="KW-1015">Disulfide bond</keyword>
<dbReference type="OMA" id="WSMPADK"/>
<dbReference type="GO" id="GO:0005615">
    <property type="term" value="C:extracellular space"/>
    <property type="evidence" value="ECO:0007669"/>
    <property type="project" value="TreeGrafter"/>
</dbReference>
<dbReference type="InterPro" id="IPR045333">
    <property type="entry name" value="ARMET-like"/>
</dbReference>
<dbReference type="InterPro" id="IPR045332">
    <property type="entry name" value="ARMET_N"/>
</dbReference>
<evidence type="ECO:0000256" key="7">
    <source>
        <dbReference type="ARBA" id="ARBA00032923"/>
    </source>
</evidence>
<organism evidence="11">
    <name type="scientific">Capitella teleta</name>
    <name type="common">Polychaete worm</name>
    <dbReference type="NCBI Taxonomy" id="283909"/>
    <lineage>
        <taxon>Eukaryota</taxon>
        <taxon>Metazoa</taxon>
        <taxon>Spiralia</taxon>
        <taxon>Lophotrochozoa</taxon>
        <taxon>Annelida</taxon>
        <taxon>Polychaeta</taxon>
        <taxon>Sedentaria</taxon>
        <taxon>Scolecida</taxon>
        <taxon>Capitellidae</taxon>
        <taxon>Capitella</taxon>
    </lineage>
</organism>
<reference evidence="12" key="3">
    <citation type="submission" date="2015-06" db="UniProtKB">
        <authorList>
            <consortium name="EnsemblMetazoa"/>
        </authorList>
    </citation>
    <scope>IDENTIFICATION</scope>
</reference>
<name>R7TSG7_CAPTE</name>
<keyword evidence="13" id="KW-1185">Reference proteome</keyword>
<dbReference type="Pfam" id="PF10208">
    <property type="entry name" value="ARMET_C"/>
    <property type="match status" value="1"/>
</dbReference>
<evidence type="ECO:0000259" key="9">
    <source>
        <dbReference type="Pfam" id="PF10208"/>
    </source>
</evidence>
<dbReference type="Pfam" id="PF20145">
    <property type="entry name" value="ARMET_N"/>
    <property type="match status" value="1"/>
</dbReference>
<proteinExistence type="inferred from homology"/>
<evidence type="ECO:0000313" key="11">
    <source>
        <dbReference type="EMBL" id="ELT96552.1"/>
    </source>
</evidence>
<dbReference type="PANTHER" id="PTHR12990:SF5">
    <property type="entry name" value="MESENCEPHALIC ASTROCYTE-DERIVED NEUROTROPHIC FACTOR HOMOLOG"/>
    <property type="match status" value="1"/>
</dbReference>
<feature type="domain" description="ARMET N-terminal" evidence="10">
    <location>
        <begin position="35"/>
        <end position="130"/>
    </location>
</feature>
<evidence type="ECO:0000256" key="8">
    <source>
        <dbReference type="SAM" id="SignalP"/>
    </source>
</evidence>
<dbReference type="STRING" id="283909.R7TSG7"/>
<sequence length="187" mass="21209">MSTLKQLVQQTLCVLLVALLAGAQAKKISTVTSDNCEVCLSFMTKFIDGLDSDVKSTPAKIEAEFRKICKSTKKDDNRFCYYVGGLDESATGILGEMSKPVSWGVPAEKVCLKLYRKDEQICELKYDKQLDLKNVDLKKLRVKELKAILTEWDEKCKGCTEKDDYVRLIEELMPRYAPEAHAQRTEL</sequence>
<dbReference type="SUPFAM" id="SSF68906">
    <property type="entry name" value="SAP domain"/>
    <property type="match status" value="1"/>
</dbReference>
<reference evidence="13" key="1">
    <citation type="submission" date="2012-12" db="EMBL/GenBank/DDBJ databases">
        <authorList>
            <person name="Hellsten U."/>
            <person name="Grimwood J."/>
            <person name="Chapman J.A."/>
            <person name="Shapiro H."/>
            <person name="Aerts A."/>
            <person name="Otillar R.P."/>
            <person name="Terry A.Y."/>
            <person name="Boore J.L."/>
            <person name="Simakov O."/>
            <person name="Marletaz F."/>
            <person name="Cho S.-J."/>
            <person name="Edsinger-Gonzales E."/>
            <person name="Havlak P."/>
            <person name="Kuo D.-H."/>
            <person name="Larsson T."/>
            <person name="Lv J."/>
            <person name="Arendt D."/>
            <person name="Savage R."/>
            <person name="Osoegawa K."/>
            <person name="de Jong P."/>
            <person name="Lindberg D.R."/>
            <person name="Seaver E.C."/>
            <person name="Weisblat D.A."/>
            <person name="Putnam N.H."/>
            <person name="Grigoriev I.V."/>
            <person name="Rokhsar D.S."/>
        </authorList>
    </citation>
    <scope>NUCLEOTIDE SEQUENCE</scope>
    <source>
        <strain evidence="13">I ESC-2004</strain>
    </source>
</reference>
<reference evidence="11 13" key="2">
    <citation type="journal article" date="2013" name="Nature">
        <title>Insights into bilaterian evolution from three spiralian genomes.</title>
        <authorList>
            <person name="Simakov O."/>
            <person name="Marletaz F."/>
            <person name="Cho S.J."/>
            <person name="Edsinger-Gonzales E."/>
            <person name="Havlak P."/>
            <person name="Hellsten U."/>
            <person name="Kuo D.H."/>
            <person name="Larsson T."/>
            <person name="Lv J."/>
            <person name="Arendt D."/>
            <person name="Savage R."/>
            <person name="Osoegawa K."/>
            <person name="de Jong P."/>
            <person name="Grimwood J."/>
            <person name="Chapman J.A."/>
            <person name="Shapiro H."/>
            <person name="Aerts A."/>
            <person name="Otillar R.P."/>
            <person name="Terry A.Y."/>
            <person name="Boore J.L."/>
            <person name="Grigoriev I.V."/>
            <person name="Lindberg D.R."/>
            <person name="Seaver E.C."/>
            <person name="Weisblat D.A."/>
            <person name="Putnam N.H."/>
            <person name="Rokhsar D.S."/>
        </authorList>
    </citation>
    <scope>NUCLEOTIDE SEQUENCE</scope>
    <source>
        <strain evidence="11 13">I ESC-2004</strain>
    </source>
</reference>
<keyword evidence="5 8" id="KW-0732">Signal</keyword>
<dbReference type="PANTHER" id="PTHR12990">
    <property type="entry name" value="ARMET-LIKE PROTEIN"/>
    <property type="match status" value="1"/>
</dbReference>
<evidence type="ECO:0000256" key="2">
    <source>
        <dbReference type="ARBA" id="ARBA00005617"/>
    </source>
</evidence>
<dbReference type="FunCoup" id="R7TSG7">
    <property type="interactions" value="373"/>
</dbReference>
<dbReference type="InterPro" id="IPR019345">
    <property type="entry name" value="ARMET_C"/>
</dbReference>
<evidence type="ECO:0000256" key="1">
    <source>
        <dbReference type="ARBA" id="ARBA00004613"/>
    </source>
</evidence>
<feature type="signal peptide" evidence="8">
    <location>
        <begin position="1"/>
        <end position="25"/>
    </location>
</feature>
<evidence type="ECO:0000256" key="4">
    <source>
        <dbReference type="ARBA" id="ARBA00022525"/>
    </source>
</evidence>
<evidence type="ECO:0000256" key="3">
    <source>
        <dbReference type="ARBA" id="ARBA00014267"/>
    </source>
</evidence>
<protein>
    <recommendedName>
        <fullName evidence="3">Mesencephalic astrocyte-derived neurotrophic factor homolog</fullName>
    </recommendedName>
    <alternativeName>
        <fullName evidence="7">MANF/CDNF-like protein</fullName>
    </alternativeName>
</protein>
<dbReference type="EMBL" id="KB308802">
    <property type="protein sequence ID" value="ELT96552.1"/>
    <property type="molecule type" value="Genomic_DNA"/>
</dbReference>
<dbReference type="HOGENOM" id="CLU_099080_1_0_1"/>